<dbReference type="EMBL" id="AP023322">
    <property type="protein sequence ID" value="BCI63894.1"/>
    <property type="molecule type" value="Genomic_DNA"/>
</dbReference>
<accession>A0A7G1HZM0</accession>
<dbReference type="Gene3D" id="2.140.10.30">
    <property type="entry name" value="Dipeptidylpeptidase IV, N-terminal domain"/>
    <property type="match status" value="1"/>
</dbReference>
<dbReference type="AlphaFoldDB" id="A0A7G1HZM0"/>
<feature type="domain" description="Dipeptidylpeptidase IV N-terminal" evidence="3">
    <location>
        <begin position="131"/>
        <end position="461"/>
    </location>
</feature>
<evidence type="ECO:0000259" key="2">
    <source>
        <dbReference type="Pfam" id="PF00326"/>
    </source>
</evidence>
<keyword evidence="1" id="KW-0732">Signal</keyword>
<dbReference type="SUPFAM" id="SSF53474">
    <property type="entry name" value="alpha/beta-Hydrolases"/>
    <property type="match status" value="1"/>
</dbReference>
<proteinExistence type="predicted"/>
<dbReference type="InterPro" id="IPR002469">
    <property type="entry name" value="Peptidase_S9B_N"/>
</dbReference>
<dbReference type="GO" id="GO:0006508">
    <property type="term" value="P:proteolysis"/>
    <property type="evidence" value="ECO:0007669"/>
    <property type="project" value="InterPro"/>
</dbReference>
<dbReference type="Pfam" id="PF00326">
    <property type="entry name" value="Peptidase_S9"/>
    <property type="match status" value="1"/>
</dbReference>
<dbReference type="InterPro" id="IPR029058">
    <property type="entry name" value="AB_hydrolase_fold"/>
</dbReference>
<protein>
    <submittedName>
        <fullName evidence="4">X-Pro dipeptidyl-peptidase</fullName>
    </submittedName>
</protein>
<dbReference type="GO" id="GO:0008239">
    <property type="term" value="F:dipeptidyl-peptidase activity"/>
    <property type="evidence" value="ECO:0007669"/>
    <property type="project" value="TreeGrafter"/>
</dbReference>
<evidence type="ECO:0000313" key="4">
    <source>
        <dbReference type="EMBL" id="BCI63894.1"/>
    </source>
</evidence>
<gene>
    <name evidence="4" type="ORF">Cop2CBH44_22470</name>
</gene>
<organism evidence="4 5">
    <name type="scientific">Coprobacter secundus subsp. similis</name>
    <dbReference type="NCBI Taxonomy" id="2751153"/>
    <lineage>
        <taxon>Bacteria</taxon>
        <taxon>Pseudomonadati</taxon>
        <taxon>Bacteroidota</taxon>
        <taxon>Bacteroidia</taxon>
        <taxon>Bacteroidales</taxon>
        <taxon>Barnesiellaceae</taxon>
        <taxon>Coprobacter</taxon>
    </lineage>
</organism>
<dbReference type="Pfam" id="PF00930">
    <property type="entry name" value="DPPIV_N"/>
    <property type="match status" value="1"/>
</dbReference>
<reference evidence="5" key="1">
    <citation type="submission" date="2020-07" db="EMBL/GenBank/DDBJ databases">
        <title>Complete genome sequencing of Coprobacter sp. strain 2CBH44.</title>
        <authorList>
            <person name="Sakamoto M."/>
            <person name="Murakami T."/>
            <person name="Mori H."/>
        </authorList>
    </citation>
    <scope>NUCLEOTIDE SEQUENCE [LARGE SCALE GENOMIC DNA]</scope>
    <source>
        <strain evidence="5">2CBH44</strain>
    </source>
</reference>
<feature type="domain" description="Peptidase S9 prolyl oligopeptidase catalytic" evidence="2">
    <location>
        <begin position="553"/>
        <end position="760"/>
    </location>
</feature>
<dbReference type="InterPro" id="IPR050278">
    <property type="entry name" value="Serine_Prot_S9B/DPPIV"/>
</dbReference>
<dbReference type="InterPro" id="IPR001375">
    <property type="entry name" value="Peptidase_S9_cat"/>
</dbReference>
<name>A0A7G1HZM0_9BACT</name>
<evidence type="ECO:0000313" key="5">
    <source>
        <dbReference type="Proteomes" id="UP000594042"/>
    </source>
</evidence>
<evidence type="ECO:0000256" key="1">
    <source>
        <dbReference type="SAM" id="SignalP"/>
    </source>
</evidence>
<evidence type="ECO:0000259" key="3">
    <source>
        <dbReference type="Pfam" id="PF00930"/>
    </source>
</evidence>
<dbReference type="KEGG" id="copr:Cop2CBH44_22470"/>
<keyword evidence="5" id="KW-1185">Reference proteome</keyword>
<feature type="chain" id="PRO_5028863791" evidence="1">
    <location>
        <begin position="22"/>
        <end position="778"/>
    </location>
</feature>
<feature type="signal peptide" evidence="1">
    <location>
        <begin position="1"/>
        <end position="21"/>
    </location>
</feature>
<dbReference type="PANTHER" id="PTHR11731">
    <property type="entry name" value="PROTEASE FAMILY S9B,C DIPEPTIDYL-PEPTIDASE IV-RELATED"/>
    <property type="match status" value="1"/>
</dbReference>
<dbReference type="GO" id="GO:0008236">
    <property type="term" value="F:serine-type peptidase activity"/>
    <property type="evidence" value="ECO:0007669"/>
    <property type="project" value="InterPro"/>
</dbReference>
<dbReference type="Gene3D" id="3.40.50.1820">
    <property type="entry name" value="alpha/beta hydrolase"/>
    <property type="match status" value="1"/>
</dbReference>
<dbReference type="PANTHER" id="PTHR11731:SF193">
    <property type="entry name" value="DIPEPTIDYL PEPTIDASE 9"/>
    <property type="match status" value="1"/>
</dbReference>
<sequence>MKLKICILLLILLSSSTITSAQQKANYQLAEKFRQFSLGKPLSKMSLTITPNPINDSDKFWFDFTTSEGTKYYFVDPDKKEKSLLFNNADIAEGISLITRDVISPFDLKISDIKFSKDLSSITFERRGKKYEYNRKSKKVSAIVEEEKQADDDIIFSWMNFSPDEKYIMYAKNHNLYIKGNKKMGIDTTEIQLTTDGERYYSYARNSENDEKEKEVATNARWCKDSKHIYIIREDTRKLKDMWVINSLTKRPTLKTYRYEMPGEENLTQFELWIGDIEKKKLEKVDLEKWPDQYIMPLTDTKKGEIFFERTKRTWDEVDICSVNTSTLKVKEIIHEEDKPYRDPHARSVAILNDGKDILFRSERTGWGHYYHYDGDGNLKNTITSGPWVSGQIAEIDTLARTIYLYGYGKEKGINPYYYMLYKANIDKEGVTPLSTEDGQHNARFLKSKKYYIDTYSRVDKEPTIVLKDNNGRVILELAKPDLKPVYEAGWRKPERFTVKAADGITDLYGVMWKPADFDSTKCYPIISCVYPGPYFEYVPTAFILDNSYCTRMAQLGFIVITVGHRGGSPMRGKVYHRFGYGNMRDYPLADDKAAIEQLAQKYPFINGKKVGIYGHSGGGFMAAAAICTYPDFYTAAVSCSGNHDNNIYNRGWAECYHGVKETVKTVKDSVGVEHKDYSYSCKIPTNMEIAKNLKGHLLLVTGDMDHNVHPANTYRMADALIKAGKNFDLIVLPGSGHGYSGDSEKFFEHKMWNYFAKYLLHDDRSDSWGEINDCTKE</sequence>
<dbReference type="SUPFAM" id="SSF82171">
    <property type="entry name" value="DPP6 N-terminal domain-like"/>
    <property type="match status" value="1"/>
</dbReference>
<dbReference type="RefSeq" id="WP_021931725.1">
    <property type="nucleotide sequence ID" value="NZ_AP023322.1"/>
</dbReference>
<dbReference type="Proteomes" id="UP000594042">
    <property type="component" value="Chromosome"/>
</dbReference>